<protein>
    <submittedName>
        <fullName evidence="1">Uncharacterized protein</fullName>
    </submittedName>
</protein>
<comment type="caution">
    <text evidence="1">The sequence shown here is derived from an EMBL/GenBank/DDBJ whole genome shotgun (WGS) entry which is preliminary data.</text>
</comment>
<reference evidence="1 2" key="1">
    <citation type="journal article" date="2023" name="Proc. Natl. Acad. Sci. U.S.A.">
        <title>A global phylogenomic analysis of the shiitake genus Lentinula.</title>
        <authorList>
            <person name="Sierra-Patev S."/>
            <person name="Min B."/>
            <person name="Naranjo-Ortiz M."/>
            <person name="Looney B."/>
            <person name="Konkel Z."/>
            <person name="Slot J.C."/>
            <person name="Sakamoto Y."/>
            <person name="Steenwyk J.L."/>
            <person name="Rokas A."/>
            <person name="Carro J."/>
            <person name="Camarero S."/>
            <person name="Ferreira P."/>
            <person name="Molpeceres G."/>
            <person name="Ruiz-Duenas F.J."/>
            <person name="Serrano A."/>
            <person name="Henrissat B."/>
            <person name="Drula E."/>
            <person name="Hughes K.W."/>
            <person name="Mata J.L."/>
            <person name="Ishikawa N.K."/>
            <person name="Vargas-Isla R."/>
            <person name="Ushijima S."/>
            <person name="Smith C.A."/>
            <person name="Donoghue J."/>
            <person name="Ahrendt S."/>
            <person name="Andreopoulos W."/>
            <person name="He G."/>
            <person name="LaButti K."/>
            <person name="Lipzen A."/>
            <person name="Ng V."/>
            <person name="Riley R."/>
            <person name="Sandor L."/>
            <person name="Barry K."/>
            <person name="Martinez A.T."/>
            <person name="Xiao Y."/>
            <person name="Gibbons J.G."/>
            <person name="Terashima K."/>
            <person name="Grigoriev I.V."/>
            <person name="Hibbett D."/>
        </authorList>
    </citation>
    <scope>NUCLEOTIDE SEQUENCE [LARGE SCALE GENOMIC DNA]</scope>
    <source>
        <strain evidence="1 2">TFB7810</strain>
    </source>
</reference>
<evidence type="ECO:0000313" key="1">
    <source>
        <dbReference type="EMBL" id="KAJ3746618.1"/>
    </source>
</evidence>
<proteinExistence type="predicted"/>
<evidence type="ECO:0000313" key="2">
    <source>
        <dbReference type="Proteomes" id="UP001142393"/>
    </source>
</evidence>
<accession>A0A9W8TZS4</accession>
<dbReference type="AlphaFoldDB" id="A0A9W8TZS4"/>
<gene>
    <name evidence="1" type="ORF">DFH05DRAFT_1486007</name>
</gene>
<organism evidence="1 2">
    <name type="scientific">Lentinula detonsa</name>
    <dbReference type="NCBI Taxonomy" id="2804962"/>
    <lineage>
        <taxon>Eukaryota</taxon>
        <taxon>Fungi</taxon>
        <taxon>Dikarya</taxon>
        <taxon>Basidiomycota</taxon>
        <taxon>Agaricomycotina</taxon>
        <taxon>Agaricomycetes</taxon>
        <taxon>Agaricomycetidae</taxon>
        <taxon>Agaricales</taxon>
        <taxon>Marasmiineae</taxon>
        <taxon>Omphalotaceae</taxon>
        <taxon>Lentinula</taxon>
    </lineage>
</organism>
<sequence>MSYLYLRCIIAACASRTCISTAISCCFEAEGVLDILSPVSVMLSSSLESMCPALDRCEECGRVITHTTPYRLQRKSVNGEFQKRTRDV</sequence>
<dbReference type="Proteomes" id="UP001142393">
    <property type="component" value="Unassembled WGS sequence"/>
</dbReference>
<name>A0A9W8TZS4_9AGAR</name>
<dbReference type="EMBL" id="JANVFU010000004">
    <property type="protein sequence ID" value="KAJ3746618.1"/>
    <property type="molecule type" value="Genomic_DNA"/>
</dbReference>
<keyword evidence="2" id="KW-1185">Reference proteome</keyword>